<proteinExistence type="predicted"/>
<keyword evidence="2" id="KW-1185">Reference proteome</keyword>
<dbReference type="KEGG" id="thal:A1OE_1495"/>
<dbReference type="EMBL" id="CP003539">
    <property type="protein sequence ID" value="AFX99664.1"/>
    <property type="molecule type" value="Genomic_DNA"/>
</dbReference>
<reference evidence="1 2" key="1">
    <citation type="journal article" date="2012" name="Proc. Natl. Acad. Sci. U.S.A.">
        <title>Genome streamlining and chemical defense in a coral reef symbiosis.</title>
        <authorList>
            <person name="Kwan J.C."/>
            <person name="Donia M.S."/>
            <person name="Han A.W."/>
            <person name="Hirose E."/>
            <person name="Haygood M.G."/>
            <person name="Schmidt E.W."/>
        </authorList>
    </citation>
    <scope>NUCLEOTIDE SEQUENCE [LARGE SCALE GENOMIC DNA]</scope>
    <source>
        <strain evidence="1 2">L2</strain>
    </source>
</reference>
<dbReference type="AlphaFoldDB" id="K7YSV5"/>
<gene>
    <name evidence="1" type="ORF">A1OE_1495</name>
</gene>
<dbReference type="Proteomes" id="UP000010077">
    <property type="component" value="Chromosome"/>
</dbReference>
<evidence type="ECO:0000313" key="2">
    <source>
        <dbReference type="Proteomes" id="UP000010077"/>
    </source>
</evidence>
<dbReference type="HOGENOM" id="CLU_2354533_0_0_5"/>
<organism evidence="1 2">
    <name type="scientific">Candidatus Endolissoclinum faulkneri L2</name>
    <dbReference type="NCBI Taxonomy" id="1193729"/>
    <lineage>
        <taxon>Bacteria</taxon>
        <taxon>Pseudomonadati</taxon>
        <taxon>Pseudomonadota</taxon>
        <taxon>Alphaproteobacteria</taxon>
        <taxon>Rhodospirillales</taxon>
        <taxon>Rhodospirillaceae</taxon>
        <taxon>Candidatus Endolissoclinum</taxon>
    </lineage>
</organism>
<evidence type="ECO:0000313" key="1">
    <source>
        <dbReference type="EMBL" id="AFX99664.1"/>
    </source>
</evidence>
<accession>K7YSV5</accession>
<name>K7YSV5_9PROT</name>
<sequence>MPNRLDIPTTAIASDLLLRLALDGEKADASCLSFNNNNASFAKSIPSATSAISRLFWASAPALIVRCVIAPSTNNIHQYNTRRVKKTDSGKILRLH</sequence>
<protein>
    <submittedName>
        <fullName evidence="1">Uncharacterized protein</fullName>
    </submittedName>
</protein>